<dbReference type="Proteomes" id="UP000199315">
    <property type="component" value="Unassembled WGS sequence"/>
</dbReference>
<evidence type="ECO:0000313" key="11">
    <source>
        <dbReference type="Proteomes" id="UP000199315"/>
    </source>
</evidence>
<comment type="catalytic activity">
    <reaction evidence="8">
        <text>apo-[ACP] + CoA = holo-[ACP] + adenosine 3',5'-bisphosphate + H(+)</text>
        <dbReference type="Rhea" id="RHEA:12068"/>
        <dbReference type="Rhea" id="RHEA-COMP:9685"/>
        <dbReference type="Rhea" id="RHEA-COMP:9690"/>
        <dbReference type="ChEBI" id="CHEBI:15378"/>
        <dbReference type="ChEBI" id="CHEBI:29999"/>
        <dbReference type="ChEBI" id="CHEBI:57287"/>
        <dbReference type="ChEBI" id="CHEBI:58343"/>
        <dbReference type="ChEBI" id="CHEBI:64479"/>
        <dbReference type="EC" id="2.7.8.7"/>
    </reaction>
</comment>
<keyword evidence="2 8" id="KW-0808">Transferase</keyword>
<dbReference type="HAMAP" id="MF_00101">
    <property type="entry name" value="AcpS"/>
    <property type="match status" value="1"/>
</dbReference>
<evidence type="ECO:0000313" key="10">
    <source>
        <dbReference type="EMBL" id="SCP98461.1"/>
    </source>
</evidence>
<evidence type="ECO:0000256" key="3">
    <source>
        <dbReference type="ARBA" id="ARBA00022723"/>
    </source>
</evidence>
<evidence type="ECO:0000256" key="7">
    <source>
        <dbReference type="ARBA" id="ARBA00023160"/>
    </source>
</evidence>
<reference evidence="10 11" key="1">
    <citation type="submission" date="2016-09" db="EMBL/GenBank/DDBJ databases">
        <authorList>
            <person name="Capua I."/>
            <person name="De Benedictis P."/>
            <person name="Joannis T."/>
            <person name="Lombin L.H."/>
            <person name="Cattoli G."/>
        </authorList>
    </citation>
    <scope>NUCLEOTIDE SEQUENCE [LARGE SCALE GENOMIC DNA]</scope>
    <source>
        <strain evidence="10 11">GluBS11</strain>
    </source>
</reference>
<protein>
    <recommendedName>
        <fullName evidence="8">Holo-[acyl-carrier-protein] synthase</fullName>
        <shortName evidence="8">Holo-ACP synthase</shortName>
        <ecNumber evidence="8">2.7.8.7</ecNumber>
    </recommendedName>
    <alternativeName>
        <fullName evidence="8">4'-phosphopantetheinyl transferase AcpS</fullName>
    </alternativeName>
</protein>
<dbReference type="InterPro" id="IPR002582">
    <property type="entry name" value="ACPS"/>
</dbReference>
<keyword evidence="1 8" id="KW-0444">Lipid biosynthesis</keyword>
<dbReference type="RefSeq" id="WP_091235459.1">
    <property type="nucleotide sequence ID" value="NZ_FMKA01000021.1"/>
</dbReference>
<dbReference type="GO" id="GO:0006633">
    <property type="term" value="P:fatty acid biosynthetic process"/>
    <property type="evidence" value="ECO:0007669"/>
    <property type="project" value="UniProtKB-UniRule"/>
</dbReference>
<evidence type="ECO:0000256" key="2">
    <source>
        <dbReference type="ARBA" id="ARBA00022679"/>
    </source>
</evidence>
<comment type="similarity">
    <text evidence="8">Belongs to the P-Pant transferase superfamily. AcpS family.</text>
</comment>
<keyword evidence="7 8" id="KW-0275">Fatty acid biosynthesis</keyword>
<dbReference type="NCBIfam" id="TIGR00556">
    <property type="entry name" value="pantethn_trn"/>
    <property type="match status" value="1"/>
</dbReference>
<sequence length="135" mass="15476">MVLGVGTDIMRIEQLHREYLSAEDPFAKKNFTKRELEEAGRRDNPLHYLATRFAGKEAVYKALDWNGEHILFRDIEIQNRENGKPFVALSGKVKEFAMEKGITDIQISLSYDTGYAIAYAVAQNDSIRQFAQVFE</sequence>
<keyword evidence="8" id="KW-0963">Cytoplasm</keyword>
<dbReference type="Gene3D" id="3.90.470.20">
    <property type="entry name" value="4'-phosphopantetheinyl transferase domain"/>
    <property type="match status" value="1"/>
</dbReference>
<dbReference type="SUPFAM" id="SSF56214">
    <property type="entry name" value="4'-phosphopantetheinyl transferase"/>
    <property type="match status" value="1"/>
</dbReference>
<dbReference type="InterPro" id="IPR037143">
    <property type="entry name" value="4-PPantetheinyl_Trfase_dom_sf"/>
</dbReference>
<feature type="binding site" evidence="8">
    <location>
        <position position="8"/>
    </location>
    <ligand>
        <name>Mg(2+)</name>
        <dbReference type="ChEBI" id="CHEBI:18420"/>
    </ligand>
</feature>
<organism evidence="10 11">
    <name type="scientific">Anaerobium acetethylicum</name>
    <dbReference type="NCBI Taxonomy" id="1619234"/>
    <lineage>
        <taxon>Bacteria</taxon>
        <taxon>Bacillati</taxon>
        <taxon>Bacillota</taxon>
        <taxon>Clostridia</taxon>
        <taxon>Lachnospirales</taxon>
        <taxon>Lachnospiraceae</taxon>
        <taxon>Anaerobium</taxon>
    </lineage>
</organism>
<dbReference type="EC" id="2.7.8.7" evidence="8"/>
<proteinExistence type="inferred from homology"/>
<keyword evidence="11" id="KW-1185">Reference proteome</keyword>
<evidence type="ECO:0000256" key="6">
    <source>
        <dbReference type="ARBA" id="ARBA00023098"/>
    </source>
</evidence>
<evidence type="ECO:0000256" key="5">
    <source>
        <dbReference type="ARBA" id="ARBA00022842"/>
    </source>
</evidence>
<evidence type="ECO:0000256" key="1">
    <source>
        <dbReference type="ARBA" id="ARBA00022516"/>
    </source>
</evidence>
<dbReference type="InterPro" id="IPR008278">
    <property type="entry name" value="4-PPantetheinyl_Trfase_dom"/>
</dbReference>
<keyword evidence="6 8" id="KW-0443">Lipid metabolism</keyword>
<dbReference type="OrthoDB" id="517356at2"/>
<gene>
    <name evidence="8" type="primary">acpS</name>
    <name evidence="10" type="ORF">SAMN05421730_102112</name>
</gene>
<keyword evidence="5 8" id="KW-0460">Magnesium</keyword>
<dbReference type="Pfam" id="PF01648">
    <property type="entry name" value="ACPS"/>
    <property type="match status" value="1"/>
</dbReference>
<name>A0A1D3TW77_9FIRM</name>
<evidence type="ECO:0000256" key="4">
    <source>
        <dbReference type="ARBA" id="ARBA00022832"/>
    </source>
</evidence>
<dbReference type="InterPro" id="IPR004568">
    <property type="entry name" value="Ppantetheine-prot_Trfase_dom"/>
</dbReference>
<dbReference type="GO" id="GO:0005737">
    <property type="term" value="C:cytoplasm"/>
    <property type="evidence" value="ECO:0007669"/>
    <property type="project" value="UniProtKB-SubCell"/>
</dbReference>
<dbReference type="GO" id="GO:0008897">
    <property type="term" value="F:holo-[acyl-carrier-protein] synthase activity"/>
    <property type="evidence" value="ECO:0007669"/>
    <property type="project" value="UniProtKB-UniRule"/>
</dbReference>
<dbReference type="EMBL" id="FMKA01000021">
    <property type="protein sequence ID" value="SCP98461.1"/>
    <property type="molecule type" value="Genomic_DNA"/>
</dbReference>
<comment type="function">
    <text evidence="8">Transfers the 4'-phosphopantetheine moiety from coenzyme A to a Ser of acyl-carrier-protein.</text>
</comment>
<dbReference type="GO" id="GO:0000287">
    <property type="term" value="F:magnesium ion binding"/>
    <property type="evidence" value="ECO:0007669"/>
    <property type="project" value="UniProtKB-UniRule"/>
</dbReference>
<accession>A0A1D3TW77</accession>
<evidence type="ECO:0000259" key="9">
    <source>
        <dbReference type="Pfam" id="PF01648"/>
    </source>
</evidence>
<dbReference type="NCBIfam" id="TIGR00516">
    <property type="entry name" value="acpS"/>
    <property type="match status" value="1"/>
</dbReference>
<evidence type="ECO:0000256" key="8">
    <source>
        <dbReference type="HAMAP-Rule" id="MF_00101"/>
    </source>
</evidence>
<comment type="subcellular location">
    <subcellularLocation>
        <location evidence="8">Cytoplasm</location>
    </subcellularLocation>
</comment>
<dbReference type="AlphaFoldDB" id="A0A1D3TW77"/>
<keyword evidence="4 8" id="KW-0276">Fatty acid metabolism</keyword>
<feature type="binding site" evidence="8">
    <location>
        <position position="57"/>
    </location>
    <ligand>
        <name>Mg(2+)</name>
        <dbReference type="ChEBI" id="CHEBI:18420"/>
    </ligand>
</feature>
<feature type="domain" description="4'-phosphopantetheinyl transferase" evidence="9">
    <location>
        <begin position="4"/>
        <end position="119"/>
    </location>
</feature>
<keyword evidence="3 8" id="KW-0479">Metal-binding</keyword>
<comment type="cofactor">
    <cofactor evidence="8">
        <name>Mg(2+)</name>
        <dbReference type="ChEBI" id="CHEBI:18420"/>
    </cofactor>
</comment>
<dbReference type="STRING" id="1619234.SAMN05421730_102112"/>